<dbReference type="PROSITE" id="PS51257">
    <property type="entry name" value="PROKAR_LIPOPROTEIN"/>
    <property type="match status" value="1"/>
</dbReference>
<protein>
    <submittedName>
        <fullName evidence="4">Streptodornase</fullName>
    </submittedName>
</protein>
<dbReference type="Pfam" id="PF13930">
    <property type="entry name" value="Endonuclea_NS_2"/>
    <property type="match status" value="1"/>
</dbReference>
<reference evidence="4 5" key="1">
    <citation type="journal article" date="2018" name="Front. Microbiol.">
        <title>Conversion of Methionine to Cysteine in Lactobacillus paracasei Depends on the Highly Mobile cysK-ctl-cysE Gene Cluster.</title>
        <authorList>
            <person name="Wuthrich D."/>
            <person name="Irmler S."/>
            <person name="Berthoud H."/>
            <person name="Guggenbuhl B."/>
            <person name="Eugster E."/>
            <person name="Bruggmann R."/>
        </authorList>
    </citation>
    <scope>NUCLEOTIDE SEQUENCE [LARGE SCALE GENOMIC DNA]</scope>
    <source>
        <strain evidence="4 5">FAM6012</strain>
    </source>
</reference>
<dbReference type="RefSeq" id="WP_123019900.1">
    <property type="nucleotide sequence ID" value="NZ_LKFV01000028.1"/>
</dbReference>
<evidence type="ECO:0000313" key="5">
    <source>
        <dbReference type="Proteomes" id="UP000284123"/>
    </source>
</evidence>
<feature type="domain" description="Type VII secretion system protein EssD-like" evidence="3">
    <location>
        <begin position="175"/>
        <end position="263"/>
    </location>
</feature>
<dbReference type="EMBL" id="LKGI01000108">
    <property type="protein sequence ID" value="RNE26258.1"/>
    <property type="molecule type" value="Genomic_DNA"/>
</dbReference>
<feature type="signal peptide" evidence="2">
    <location>
        <begin position="1"/>
        <end position="25"/>
    </location>
</feature>
<accession>A0A8B3GRP5</accession>
<evidence type="ECO:0000256" key="2">
    <source>
        <dbReference type="SAM" id="SignalP"/>
    </source>
</evidence>
<dbReference type="InterPro" id="IPR044927">
    <property type="entry name" value="Endonuclea_NS_2"/>
</dbReference>
<evidence type="ECO:0000313" key="4">
    <source>
        <dbReference type="EMBL" id="RNE26258.1"/>
    </source>
</evidence>
<proteinExistence type="predicted"/>
<evidence type="ECO:0000259" key="3">
    <source>
        <dbReference type="Pfam" id="PF13930"/>
    </source>
</evidence>
<feature type="chain" id="PRO_5032805266" evidence="2">
    <location>
        <begin position="26"/>
        <end position="297"/>
    </location>
</feature>
<organism evidence="4 5">
    <name type="scientific">Lacticaseibacillus paracasei</name>
    <name type="common">Lactobacillus paracasei</name>
    <dbReference type="NCBI Taxonomy" id="1597"/>
    <lineage>
        <taxon>Bacteria</taxon>
        <taxon>Bacillati</taxon>
        <taxon>Bacillota</taxon>
        <taxon>Bacilli</taxon>
        <taxon>Lactobacillales</taxon>
        <taxon>Lactobacillaceae</taxon>
        <taxon>Lacticaseibacillus</taxon>
    </lineage>
</organism>
<name>A0A8B3GRP5_LACPA</name>
<gene>
    <name evidence="4" type="ORF">FAM6012_02868</name>
</gene>
<comment type="caution">
    <text evidence="4">The sequence shown here is derived from an EMBL/GenBank/DDBJ whole genome shotgun (WGS) entry which is preliminary data.</text>
</comment>
<keyword evidence="2" id="KW-0732">Signal</keyword>
<dbReference type="Gene3D" id="3.40.570.10">
    <property type="entry name" value="Extracellular Endonuclease, subunit A"/>
    <property type="match status" value="1"/>
</dbReference>
<dbReference type="InterPro" id="IPR044929">
    <property type="entry name" value="DNA/RNA_non-sp_Endonuclease_sf"/>
</dbReference>
<evidence type="ECO:0000256" key="1">
    <source>
        <dbReference type="SAM" id="MobiDB-lite"/>
    </source>
</evidence>
<feature type="region of interest" description="Disordered" evidence="1">
    <location>
        <begin position="26"/>
        <end position="48"/>
    </location>
</feature>
<dbReference type="AlphaFoldDB" id="A0A8B3GRP5"/>
<dbReference type="Proteomes" id="UP000284123">
    <property type="component" value="Unassembled WGS sequence"/>
</dbReference>
<sequence length="297" mass="32800">MNLKTSLVFVLSTVLAISVTGCVSTQESTTNQSSNNSSAISTSMSTSTTDAAQTNSDLANLPFDLTKCPQNYTTINHNVPVFENGFKQTVAAAQKAKTTRAQTYYDRLDDLGRTQSVSAIVTYGMMHSHSSAVRKRPVFPKTTKVAGEYADGVYNKNLQQWFGRCPNNKMVQLNGYRGYLYNKSHLLAWSLGGDMQTHNVILGTRAQNVGTNNQRDPGGMAYTETLTRNYLSSHRDDAVAYQAIPVYVGNELVPRGTHVLVQSIDHPDRFHYNVWVFNAQSGVTINYNNGSFQQKGD</sequence>